<keyword evidence="4 10" id="KW-0812">Transmembrane</keyword>
<evidence type="ECO:0000256" key="8">
    <source>
        <dbReference type="ARBA" id="ARBA00023136"/>
    </source>
</evidence>
<dbReference type="PANTHER" id="PTHR43386">
    <property type="entry name" value="OLIGOPEPTIDE TRANSPORT SYSTEM PERMEASE PROTEIN APPC"/>
    <property type="match status" value="1"/>
</dbReference>
<dbReference type="Gene3D" id="1.10.3720.10">
    <property type="entry name" value="MetI-like"/>
    <property type="match status" value="1"/>
</dbReference>
<feature type="transmembrane region" description="Helical" evidence="10">
    <location>
        <begin position="258"/>
        <end position="277"/>
    </location>
</feature>
<comment type="similarity">
    <text evidence="9">Belongs to the binding-protein-dependent transport system permease family. OppBC subfamily.</text>
</comment>
<dbReference type="Pfam" id="PF12911">
    <property type="entry name" value="OppC_N"/>
    <property type="match status" value="1"/>
</dbReference>
<evidence type="ECO:0000256" key="1">
    <source>
        <dbReference type="ARBA" id="ARBA00004651"/>
    </source>
</evidence>
<dbReference type="InterPro" id="IPR000515">
    <property type="entry name" value="MetI-like"/>
</dbReference>
<reference evidence="12 13" key="1">
    <citation type="journal article" date="2021" name="Sci. Rep.">
        <title>The distribution of antibiotic resistance genes in chicken gut microbiota commensals.</title>
        <authorList>
            <person name="Juricova H."/>
            <person name="Matiasovicova J."/>
            <person name="Kubasova T."/>
            <person name="Cejkova D."/>
            <person name="Rychlik I."/>
        </authorList>
    </citation>
    <scope>NUCLEOTIDE SEQUENCE [LARGE SCALE GENOMIC DNA]</scope>
    <source>
        <strain evidence="12 13">An574</strain>
    </source>
</reference>
<name>A0ABS2GZF4_9LACO</name>
<evidence type="ECO:0000256" key="10">
    <source>
        <dbReference type="RuleBase" id="RU363032"/>
    </source>
</evidence>
<feature type="transmembrane region" description="Helical" evidence="10">
    <location>
        <begin position="170"/>
        <end position="189"/>
    </location>
</feature>
<dbReference type="Pfam" id="PF00528">
    <property type="entry name" value="BPD_transp_1"/>
    <property type="match status" value="1"/>
</dbReference>
<comment type="caution">
    <text evidence="12">The sequence shown here is derived from an EMBL/GenBank/DDBJ whole genome shotgun (WGS) entry which is preliminary data.</text>
</comment>
<comment type="subcellular location">
    <subcellularLocation>
        <location evidence="1 10">Cell membrane</location>
        <topology evidence="1 10">Multi-pass membrane protein</topology>
    </subcellularLocation>
</comment>
<evidence type="ECO:0000313" key="13">
    <source>
        <dbReference type="Proteomes" id="UP000785625"/>
    </source>
</evidence>
<evidence type="ECO:0000256" key="3">
    <source>
        <dbReference type="ARBA" id="ARBA00022475"/>
    </source>
</evidence>
<evidence type="ECO:0000256" key="5">
    <source>
        <dbReference type="ARBA" id="ARBA00022856"/>
    </source>
</evidence>
<feature type="transmembrane region" description="Helical" evidence="10">
    <location>
        <begin position="297"/>
        <end position="319"/>
    </location>
</feature>
<evidence type="ECO:0000256" key="6">
    <source>
        <dbReference type="ARBA" id="ARBA00022927"/>
    </source>
</evidence>
<feature type="transmembrane region" description="Helical" evidence="10">
    <location>
        <begin position="195"/>
        <end position="213"/>
    </location>
</feature>
<keyword evidence="2 10" id="KW-0813">Transport</keyword>
<feature type="domain" description="ABC transmembrane type-1" evidence="11">
    <location>
        <begin position="131"/>
        <end position="320"/>
    </location>
</feature>
<dbReference type="EMBL" id="JACJKU010000020">
    <property type="protein sequence ID" value="MBM6940494.1"/>
    <property type="molecule type" value="Genomic_DNA"/>
</dbReference>
<organism evidence="12 13">
    <name type="scientific">Limosilactobacillus coleohominis</name>
    <dbReference type="NCBI Taxonomy" id="181675"/>
    <lineage>
        <taxon>Bacteria</taxon>
        <taxon>Bacillati</taxon>
        <taxon>Bacillota</taxon>
        <taxon>Bacilli</taxon>
        <taxon>Lactobacillales</taxon>
        <taxon>Lactobacillaceae</taxon>
        <taxon>Limosilactobacillus</taxon>
    </lineage>
</organism>
<dbReference type="InterPro" id="IPR050366">
    <property type="entry name" value="BP-dependent_transpt_permease"/>
</dbReference>
<evidence type="ECO:0000256" key="2">
    <source>
        <dbReference type="ARBA" id="ARBA00022448"/>
    </source>
</evidence>
<proteinExistence type="inferred from homology"/>
<evidence type="ECO:0000259" key="11">
    <source>
        <dbReference type="PROSITE" id="PS50928"/>
    </source>
</evidence>
<evidence type="ECO:0000256" key="7">
    <source>
        <dbReference type="ARBA" id="ARBA00022989"/>
    </source>
</evidence>
<evidence type="ECO:0000256" key="9">
    <source>
        <dbReference type="ARBA" id="ARBA00024202"/>
    </source>
</evidence>
<dbReference type="PANTHER" id="PTHR43386:SF24">
    <property type="entry name" value="OLIGOPEPTIDE TRANSPORT SYSTEM PERMEASE PROTEIN AMID"/>
    <property type="match status" value="1"/>
</dbReference>
<evidence type="ECO:0000256" key="4">
    <source>
        <dbReference type="ARBA" id="ARBA00022692"/>
    </source>
</evidence>
<keyword evidence="8 10" id="KW-0472">Membrane</keyword>
<feature type="transmembrane region" description="Helical" evidence="10">
    <location>
        <begin position="133"/>
        <end position="158"/>
    </location>
</feature>
<accession>A0ABS2GZF4</accession>
<feature type="transmembrane region" description="Helical" evidence="10">
    <location>
        <begin position="68"/>
        <end position="90"/>
    </location>
</feature>
<gene>
    <name evidence="12" type="ORF">H5975_03140</name>
</gene>
<evidence type="ECO:0000313" key="12">
    <source>
        <dbReference type="EMBL" id="MBM6940494.1"/>
    </source>
</evidence>
<keyword evidence="5" id="KW-0571">Peptide transport</keyword>
<keyword evidence="3" id="KW-1003">Cell membrane</keyword>
<keyword evidence="7 10" id="KW-1133">Transmembrane helix</keyword>
<protein>
    <submittedName>
        <fullName evidence="12">ABC transporter permease</fullName>
    </submittedName>
</protein>
<dbReference type="Proteomes" id="UP000785625">
    <property type="component" value="Unassembled WGS sequence"/>
</dbReference>
<dbReference type="InterPro" id="IPR025966">
    <property type="entry name" value="OppC_N"/>
</dbReference>
<dbReference type="SUPFAM" id="SSF161098">
    <property type="entry name" value="MetI-like"/>
    <property type="match status" value="1"/>
</dbReference>
<keyword evidence="6" id="KW-0653">Protein transport</keyword>
<sequence length="335" mass="37100">MDWLIHEFFQRKRGNIKMETPKKSTSKSKNEEFQFVNLDEVTAAQSGVAQKSLSFHEKAWHQLKHNHAAMASLIFLLFIAVVSVASLFWMPHDPNAQNVSLSNLKPFTNGSYPLGTDGLGRDMFSRLLYGTRISLMIALFATLVDILIGVPYGLVSGWCGGRVDNILQRIIEIISSIPELVLIMLLLIILKPGMVSIILAIALSSWVLMARLVRASAMQIKSADFVLAAQAMGESPMQIAFRHILPNTMGVIITRTMFTIPAAIFLEALLSFIGIGVKAPNASLGTLLNTGEKGFQFYQYQLWEPVLVLSLMMIAFNLLGDGLRDAFDPNTRGEK</sequence>
<dbReference type="CDD" id="cd06261">
    <property type="entry name" value="TM_PBP2"/>
    <property type="match status" value="1"/>
</dbReference>
<keyword evidence="13" id="KW-1185">Reference proteome</keyword>
<dbReference type="PROSITE" id="PS50928">
    <property type="entry name" value="ABC_TM1"/>
    <property type="match status" value="1"/>
</dbReference>
<dbReference type="InterPro" id="IPR035906">
    <property type="entry name" value="MetI-like_sf"/>
</dbReference>